<sequence>MLYICPSRFNKCLWCNFLAGSIPGGIGLGRLAVGTVDDVGMKTLRDGDNLFALWLVGAVSLAQADEACTCFDRLTNGVWPEPRINLSNTSSSVARFSIIASKAQALWSSSAKASPAG</sequence>
<proteinExistence type="predicted"/>
<accession>A0A428RGR8</accession>
<evidence type="ECO:0000313" key="2">
    <source>
        <dbReference type="Proteomes" id="UP000287972"/>
    </source>
</evidence>
<gene>
    <name evidence="1" type="ORF">CEP51_009702</name>
</gene>
<dbReference type="Proteomes" id="UP000287972">
    <property type="component" value="Unassembled WGS sequence"/>
</dbReference>
<comment type="caution">
    <text evidence="1">The sequence shown here is derived from an EMBL/GenBank/DDBJ whole genome shotgun (WGS) entry which is preliminary data.</text>
</comment>
<evidence type="ECO:0000313" key="1">
    <source>
        <dbReference type="EMBL" id="RSL76727.1"/>
    </source>
</evidence>
<dbReference type="EMBL" id="NKCL01000281">
    <property type="protein sequence ID" value="RSL76727.1"/>
    <property type="molecule type" value="Genomic_DNA"/>
</dbReference>
<keyword evidence="2" id="KW-1185">Reference proteome</keyword>
<dbReference type="AlphaFoldDB" id="A0A428RGR8"/>
<name>A0A428RGR8_9HYPO</name>
<reference evidence="1 2" key="1">
    <citation type="submission" date="2017-06" db="EMBL/GenBank/DDBJ databases">
        <title>Comparative genomic analysis of Ambrosia Fusariam Clade fungi.</title>
        <authorList>
            <person name="Stajich J.E."/>
            <person name="Carrillo J."/>
            <person name="Kijimoto T."/>
            <person name="Eskalen A."/>
            <person name="O'Donnell K."/>
            <person name="Kasson M."/>
        </authorList>
    </citation>
    <scope>NUCLEOTIDE SEQUENCE [LARGE SCALE GENOMIC DNA]</scope>
    <source>
        <strain evidence="1 2">NRRL62606</strain>
    </source>
</reference>
<organism evidence="1 2">
    <name type="scientific">Fusarium floridanum</name>
    <dbReference type="NCBI Taxonomy" id="1325733"/>
    <lineage>
        <taxon>Eukaryota</taxon>
        <taxon>Fungi</taxon>
        <taxon>Dikarya</taxon>
        <taxon>Ascomycota</taxon>
        <taxon>Pezizomycotina</taxon>
        <taxon>Sordariomycetes</taxon>
        <taxon>Hypocreomycetidae</taxon>
        <taxon>Hypocreales</taxon>
        <taxon>Nectriaceae</taxon>
        <taxon>Fusarium</taxon>
        <taxon>Fusarium solani species complex</taxon>
    </lineage>
</organism>
<protein>
    <submittedName>
        <fullName evidence="1">Uncharacterized protein</fullName>
    </submittedName>
</protein>